<protein>
    <submittedName>
        <fullName evidence="2">Uncharacterized protein with repeats, similar to YCEG B.subtilis</fullName>
    </submittedName>
</protein>
<dbReference type="EMBL" id="AE001437">
    <property type="protein sequence ID" value="AAK79378.1"/>
    <property type="molecule type" value="Genomic_DNA"/>
</dbReference>
<dbReference type="PIR" id="G97073">
    <property type="entry name" value="G97073"/>
</dbReference>
<sequence>MDNSYSGKYSLSDFTINKDNVEVKETLFKNSENIFQDITLKISERDKLQNTGSFNKTISYFYSGFDDKKKYLEDIQKLHSKLLVLNNLYIYYCNSIPVLADEEITKKISNLVSSLQNNNQANELKKFIIEEEFFNITPISEINKEYKEKFNFILDKYIKEEPAVNITKLKNFSVKILSWAKKYICQLFKLEIKDFNPKIIYYGSVKKHESYFLILLNMLGCDLLILDTAGKSEWTKVDRSKEYAVILEGKIKEDISENPFKNNKEYFNDKSSKIENISNAGCAVYTSLRKTENIFEDIKLNVEKRGGHKDSDNCQIPVFFYRYIGANKSEINKEEYNNSLYLLDKELQAGKCNYVKFISQIDPPKSDEVNKFVNLVGNIFNNVITLDKKLIFTEIKNNKLFPKLLNKSISNSIEYAFEKVMGMYLKNENTNTTKVKNFIVKLIVWINRYSKELFKNAPIKGFFNYNPKILYYGEIKYTEVYLLIFFSMIGCDVIYINSDYDKDDEFIRIDKEEKYTKLQKNPYSFECESFPTEEKLVRKATVAYNASNEVEKLLFTPDSGIYKSWQFENFNTLPVTLKTTFEEIAILWKEEAMIRTGFKISNNTVYIPNIFAKIDGTHEDVCEYRNYISKLRSAKNTYFIDKPNFLNISFTREQIFSFAYLINKDGAICKEDLIKSKLYRYSYLKESTQNLIIKKINEVIKCGYILNSIDNKFIVRIVAVLLNLNEEILDLIQKFDFPHAIPKVIIYTNDKNDFSEEDIITILFLNLIGLDILILAPTGYSNIENHVENSIFDKHELPSYKFDLNINEIEEKKELKFLFSKIFKHN</sequence>
<evidence type="ECO:0000313" key="2">
    <source>
        <dbReference type="EMBL" id="AAK79378.1"/>
    </source>
</evidence>
<evidence type="ECO:0000259" key="1">
    <source>
        <dbReference type="Pfam" id="PF14266"/>
    </source>
</evidence>
<dbReference type="eggNOG" id="COG0265">
    <property type="taxonomic scope" value="Bacteria"/>
</dbReference>
<reference evidence="2 3" key="1">
    <citation type="journal article" date="2001" name="J. Bacteriol.">
        <title>Genome sequence and comparative analysis of the solvent-producing bacterium Clostridium acetobutylicum.</title>
        <authorList>
            <person name="Nolling J."/>
            <person name="Breton G."/>
            <person name="Omelchenko M.V."/>
            <person name="Makarova K.S."/>
            <person name="Zeng Q."/>
            <person name="Gibson R."/>
            <person name="Lee H.M."/>
            <person name="Dubois J."/>
            <person name="Qiu D."/>
            <person name="Hitti J."/>
            <person name="Wolf Y.I."/>
            <person name="Tatusov R.L."/>
            <person name="Sabathe F."/>
            <person name="Doucette-Stamm L."/>
            <person name="Soucaille P."/>
            <person name="Daly M.J."/>
            <person name="Bennett G.N."/>
            <person name="Koonin E.V."/>
            <person name="Smith D.R."/>
        </authorList>
    </citation>
    <scope>NUCLEOTIDE SEQUENCE [LARGE SCALE GENOMIC DNA]</scope>
    <source>
        <strain evidence="3">ATCC 824 / DSM 792 / JCM 1419 / LMG 5710 / VKM B-1787</strain>
    </source>
</reference>
<dbReference type="InterPro" id="IPR025647">
    <property type="entry name" value="YceG_bac"/>
</dbReference>
<evidence type="ECO:0000313" key="3">
    <source>
        <dbReference type="Proteomes" id="UP000000814"/>
    </source>
</evidence>
<dbReference type="RefSeq" id="WP_010964719.1">
    <property type="nucleotide sequence ID" value="NC_003030.1"/>
</dbReference>
<dbReference type="STRING" id="272562.CA_C1410"/>
<dbReference type="PATRIC" id="fig|272562.8.peg.1615"/>
<organism evidence="2 3">
    <name type="scientific">Clostridium acetobutylicum (strain ATCC 824 / DSM 792 / JCM 1419 / IAM 19013 / LMG 5710 / NBRC 13948 / NRRL B-527 / VKM B-1787 / 2291 / W)</name>
    <dbReference type="NCBI Taxonomy" id="272562"/>
    <lineage>
        <taxon>Bacteria</taxon>
        <taxon>Bacillati</taxon>
        <taxon>Bacillota</taxon>
        <taxon>Clostridia</taxon>
        <taxon>Eubacteriales</taxon>
        <taxon>Clostridiaceae</taxon>
        <taxon>Clostridium</taxon>
    </lineage>
</organism>
<dbReference type="HOGENOM" id="CLU_021403_0_0_9"/>
<dbReference type="Pfam" id="PF14266">
    <property type="entry name" value="YceG_bac"/>
    <property type="match status" value="3"/>
</dbReference>
<gene>
    <name evidence="2" type="ordered locus">CA_C1410</name>
</gene>
<proteinExistence type="predicted"/>
<accession>Q97J76</accession>
<feature type="domain" description="Putative component of 'biosynthetic module'" evidence="1">
    <location>
        <begin position="578"/>
        <end position="798"/>
    </location>
</feature>
<dbReference type="OrthoDB" id="2421008at2"/>
<dbReference type="KEGG" id="cac:CA_C1410"/>
<dbReference type="AlphaFoldDB" id="Q97J76"/>
<feature type="domain" description="Putative component of 'biosynthetic module'" evidence="1">
    <location>
        <begin position="29"/>
        <end position="257"/>
    </location>
</feature>
<name>Q97J76_CLOAB</name>
<dbReference type="Proteomes" id="UP000000814">
    <property type="component" value="Chromosome"/>
</dbReference>
<feature type="domain" description="Putative component of 'biosynthetic module'" evidence="1">
    <location>
        <begin position="290"/>
        <end position="555"/>
    </location>
</feature>
<dbReference type="GeneID" id="44997916"/>
<keyword evidence="3" id="KW-1185">Reference proteome</keyword>